<evidence type="ECO:0000313" key="2">
    <source>
        <dbReference type="Proteomes" id="UP000638648"/>
    </source>
</evidence>
<dbReference type="EMBL" id="JADBEM010000001">
    <property type="protein sequence ID" value="MBE1610046.1"/>
    <property type="molecule type" value="Genomic_DNA"/>
</dbReference>
<keyword evidence="2" id="KW-1185">Reference proteome</keyword>
<proteinExistence type="predicted"/>
<dbReference type="Proteomes" id="UP000638648">
    <property type="component" value="Unassembled WGS sequence"/>
</dbReference>
<dbReference type="RefSeq" id="WP_192753476.1">
    <property type="nucleotide sequence ID" value="NZ_BAABJL010000254.1"/>
</dbReference>
<gene>
    <name evidence="1" type="ORF">HEB94_006894</name>
</gene>
<sequence length="63" mass="6290">MAGDGVAGTALSEQAVATAAGTARTVMGWLVGGLTGLSLDSTAEHNTWEATCADLQRRTTAAP</sequence>
<protein>
    <submittedName>
        <fullName evidence="1">Uncharacterized protein</fullName>
    </submittedName>
</protein>
<comment type="caution">
    <text evidence="1">The sequence shown here is derived from an EMBL/GenBank/DDBJ whole genome shotgun (WGS) entry which is preliminary data.</text>
</comment>
<reference evidence="1" key="1">
    <citation type="submission" date="2020-10" db="EMBL/GenBank/DDBJ databases">
        <title>Sequencing the genomes of 1000 actinobacteria strains.</title>
        <authorList>
            <person name="Klenk H.-P."/>
        </authorList>
    </citation>
    <scope>NUCLEOTIDE SEQUENCE</scope>
    <source>
        <strain evidence="1">DSM 45354</strain>
    </source>
</reference>
<name>A0A927N0J5_9ACTN</name>
<accession>A0A927N0J5</accession>
<dbReference type="AlphaFoldDB" id="A0A927N0J5"/>
<organism evidence="1 2">
    <name type="scientific">Actinopolymorpha pittospori</name>
    <dbReference type="NCBI Taxonomy" id="648752"/>
    <lineage>
        <taxon>Bacteria</taxon>
        <taxon>Bacillati</taxon>
        <taxon>Actinomycetota</taxon>
        <taxon>Actinomycetes</taxon>
        <taxon>Propionibacteriales</taxon>
        <taxon>Actinopolymorphaceae</taxon>
        <taxon>Actinopolymorpha</taxon>
    </lineage>
</organism>
<evidence type="ECO:0000313" key="1">
    <source>
        <dbReference type="EMBL" id="MBE1610046.1"/>
    </source>
</evidence>